<dbReference type="Proteomes" id="UP001164746">
    <property type="component" value="Chromosome 17"/>
</dbReference>
<keyword evidence="3" id="KW-1185">Reference proteome</keyword>
<name>A0ABY7GCQ6_MYAAR</name>
<feature type="region of interest" description="Disordered" evidence="1">
    <location>
        <begin position="1"/>
        <end position="20"/>
    </location>
</feature>
<feature type="compositionally biased region" description="Polar residues" evidence="1">
    <location>
        <begin position="94"/>
        <end position="112"/>
    </location>
</feature>
<dbReference type="EMBL" id="CP111028">
    <property type="protein sequence ID" value="WAR31137.1"/>
    <property type="molecule type" value="Genomic_DNA"/>
</dbReference>
<organism evidence="2 3">
    <name type="scientific">Mya arenaria</name>
    <name type="common">Soft-shell clam</name>
    <dbReference type="NCBI Taxonomy" id="6604"/>
    <lineage>
        <taxon>Eukaryota</taxon>
        <taxon>Metazoa</taxon>
        <taxon>Spiralia</taxon>
        <taxon>Lophotrochozoa</taxon>
        <taxon>Mollusca</taxon>
        <taxon>Bivalvia</taxon>
        <taxon>Autobranchia</taxon>
        <taxon>Heteroconchia</taxon>
        <taxon>Euheterodonta</taxon>
        <taxon>Imparidentia</taxon>
        <taxon>Neoheterodontei</taxon>
        <taxon>Myida</taxon>
        <taxon>Myoidea</taxon>
        <taxon>Myidae</taxon>
        <taxon>Mya</taxon>
    </lineage>
</organism>
<evidence type="ECO:0000256" key="1">
    <source>
        <dbReference type="SAM" id="MobiDB-lite"/>
    </source>
</evidence>
<accession>A0ABY7GCQ6</accession>
<reference evidence="2" key="1">
    <citation type="submission" date="2022-11" db="EMBL/GenBank/DDBJ databases">
        <title>Centuries of genome instability and evolution in soft-shell clam transmissible cancer (bioRxiv).</title>
        <authorList>
            <person name="Hart S.F.M."/>
            <person name="Yonemitsu M.A."/>
            <person name="Giersch R.M."/>
            <person name="Beal B.F."/>
            <person name="Arriagada G."/>
            <person name="Davis B.W."/>
            <person name="Ostrander E.A."/>
            <person name="Goff S.P."/>
            <person name="Metzger M.J."/>
        </authorList>
    </citation>
    <scope>NUCLEOTIDE SEQUENCE</scope>
    <source>
        <strain evidence="2">MELC-2E11</strain>
        <tissue evidence="2">Siphon/mantle</tissue>
    </source>
</reference>
<feature type="region of interest" description="Disordered" evidence="1">
    <location>
        <begin position="60"/>
        <end position="112"/>
    </location>
</feature>
<sequence length="112" mass="11845">MTSNAKVAMPAKSGQFDLDIPDTSSKLANKFIPMQLRTQPSNLGMGQLQRMNTTLMGDLTGASRRLSGSPGKAHKLGSSPGMGTHRTGEPDSMLLQQSWGLNSSSDLGALQN</sequence>
<feature type="non-terminal residue" evidence="2">
    <location>
        <position position="112"/>
    </location>
</feature>
<evidence type="ECO:0000313" key="2">
    <source>
        <dbReference type="EMBL" id="WAR31137.1"/>
    </source>
</evidence>
<evidence type="ECO:0000313" key="3">
    <source>
        <dbReference type="Proteomes" id="UP001164746"/>
    </source>
</evidence>
<protein>
    <submittedName>
        <fullName evidence="2">Uncharacterized protein</fullName>
    </submittedName>
</protein>
<gene>
    <name evidence="2" type="ORF">MAR_033679</name>
</gene>
<proteinExistence type="predicted"/>